<dbReference type="InterPro" id="IPR049806">
    <property type="entry name" value="MasK-like_C"/>
</dbReference>
<evidence type="ECO:0008006" key="3">
    <source>
        <dbReference type="Google" id="ProtNLM"/>
    </source>
</evidence>
<name>A0A1F5F4C1_9BACT</name>
<dbReference type="Proteomes" id="UP000177187">
    <property type="component" value="Unassembled WGS sequence"/>
</dbReference>
<dbReference type="AlphaFoldDB" id="A0A1F5F4C1"/>
<dbReference type="NCBIfam" id="NF033768">
    <property type="entry name" value="myxo_SS_tail"/>
    <property type="match status" value="1"/>
</dbReference>
<dbReference type="InterPro" id="IPR008984">
    <property type="entry name" value="SMAD_FHA_dom_sf"/>
</dbReference>
<gene>
    <name evidence="1" type="ORF">A2Y64_01875</name>
</gene>
<proteinExistence type="predicted"/>
<dbReference type="STRING" id="1817816.A2Y64_01875"/>
<evidence type="ECO:0000313" key="1">
    <source>
        <dbReference type="EMBL" id="OGD74479.1"/>
    </source>
</evidence>
<dbReference type="SUPFAM" id="SSF49879">
    <property type="entry name" value="SMAD/FHA domain"/>
    <property type="match status" value="1"/>
</dbReference>
<organism evidence="1 2">
    <name type="scientific">Candidatus Coatesbacteria bacterium RBG_13_66_14</name>
    <dbReference type="NCBI Taxonomy" id="1817816"/>
    <lineage>
        <taxon>Bacteria</taxon>
        <taxon>Candidatus Coatesiibacteriota</taxon>
    </lineage>
</organism>
<accession>A0A1F5F4C1</accession>
<sequence length="440" mass="44679">MLGLVISRGDRIIKRLIPERDTITVGQAPDCDVVLQHDPAIAHRHVLAVQRGDEYEFTIAEDMNGKISVGDSTISLRDLKVCGFLPRVKNGYTFRASRSKKGQIRISDITIHFGYFTPTVQQIAGEPRLADSITSGFALEPEDKVFAGFFAASMLLGGFFGWLTTVVDPHDPYAALEDRPRLRQILVAEESDVIIDPSQLGAGEGEEVVADVTTTGTGGGQGGGSGPSAGDIVGAAGLTAGGGAADLLITAITSNVVGGAGGVMGLSGGEGTSSLFSVGGTVGIAGGGAGAGGAGEGGGFAGGGLGGAGGPTIGRTGVGGAEGGPTIVKARPVSPKATVMDKGADVSSEAINEISSYIRQRGGQIKAIYEKYLKLNPNLQGRIVVKVTFSNGVVSNVSVTGNDTGNTQMESEIVGVVRGWAVGGVQGQVTLSVPFVLSPK</sequence>
<reference evidence="1 2" key="1">
    <citation type="journal article" date="2016" name="Nat. Commun.">
        <title>Thousands of microbial genomes shed light on interconnected biogeochemical processes in an aquifer system.</title>
        <authorList>
            <person name="Anantharaman K."/>
            <person name="Brown C.T."/>
            <person name="Hug L.A."/>
            <person name="Sharon I."/>
            <person name="Castelle C.J."/>
            <person name="Probst A.J."/>
            <person name="Thomas B.C."/>
            <person name="Singh A."/>
            <person name="Wilkins M.J."/>
            <person name="Karaoz U."/>
            <person name="Brodie E.L."/>
            <person name="Williams K.H."/>
            <person name="Hubbard S.S."/>
            <person name="Banfield J.F."/>
        </authorList>
    </citation>
    <scope>NUCLEOTIDE SEQUENCE [LARGE SCALE GENOMIC DNA]</scope>
</reference>
<evidence type="ECO:0000313" key="2">
    <source>
        <dbReference type="Proteomes" id="UP000177187"/>
    </source>
</evidence>
<dbReference type="EMBL" id="MFAF01000102">
    <property type="protein sequence ID" value="OGD74479.1"/>
    <property type="molecule type" value="Genomic_DNA"/>
</dbReference>
<protein>
    <recommendedName>
        <fullName evidence="3">FHA domain-containing protein</fullName>
    </recommendedName>
</protein>
<comment type="caution">
    <text evidence="1">The sequence shown here is derived from an EMBL/GenBank/DDBJ whole genome shotgun (WGS) entry which is preliminary data.</text>
</comment>